<reference evidence="1" key="4">
    <citation type="submission" date="2019-03" db="UniProtKB">
        <authorList>
            <consortium name="EnsemblPlants"/>
        </authorList>
    </citation>
    <scope>IDENTIFICATION</scope>
</reference>
<evidence type="ECO:0000313" key="1">
    <source>
        <dbReference type="EnsemblPlants" id="AET7Gv20563600.12"/>
    </source>
</evidence>
<proteinExistence type="predicted"/>
<organism evidence="1 2">
    <name type="scientific">Aegilops tauschii subsp. strangulata</name>
    <name type="common">Goatgrass</name>
    <dbReference type="NCBI Taxonomy" id="200361"/>
    <lineage>
        <taxon>Eukaryota</taxon>
        <taxon>Viridiplantae</taxon>
        <taxon>Streptophyta</taxon>
        <taxon>Embryophyta</taxon>
        <taxon>Tracheophyta</taxon>
        <taxon>Spermatophyta</taxon>
        <taxon>Magnoliopsida</taxon>
        <taxon>Liliopsida</taxon>
        <taxon>Poales</taxon>
        <taxon>Poaceae</taxon>
        <taxon>BOP clade</taxon>
        <taxon>Pooideae</taxon>
        <taxon>Triticodae</taxon>
        <taxon>Triticeae</taxon>
        <taxon>Triticinae</taxon>
        <taxon>Aegilops</taxon>
    </lineage>
</organism>
<evidence type="ECO:0000313" key="2">
    <source>
        <dbReference type="Proteomes" id="UP000015105"/>
    </source>
</evidence>
<reference evidence="2" key="1">
    <citation type="journal article" date="2014" name="Science">
        <title>Ancient hybridizations among the ancestral genomes of bread wheat.</title>
        <authorList>
            <consortium name="International Wheat Genome Sequencing Consortium,"/>
            <person name="Marcussen T."/>
            <person name="Sandve S.R."/>
            <person name="Heier L."/>
            <person name="Spannagl M."/>
            <person name="Pfeifer M."/>
            <person name="Jakobsen K.S."/>
            <person name="Wulff B.B."/>
            <person name="Steuernagel B."/>
            <person name="Mayer K.F."/>
            <person name="Olsen O.A."/>
        </authorList>
    </citation>
    <scope>NUCLEOTIDE SEQUENCE [LARGE SCALE GENOMIC DNA]</scope>
    <source>
        <strain evidence="2">cv. AL8/78</strain>
    </source>
</reference>
<dbReference type="Gramene" id="AET7Gv20563600.12">
    <property type="protein sequence ID" value="AET7Gv20563600.12"/>
    <property type="gene ID" value="AET7Gv20563600"/>
</dbReference>
<dbReference type="EnsemblPlants" id="AET7Gv20563600.12">
    <property type="protein sequence ID" value="AET7Gv20563600.12"/>
    <property type="gene ID" value="AET7Gv20563600"/>
</dbReference>
<name>A0A453RF69_AEGTS</name>
<keyword evidence="2" id="KW-1185">Reference proteome</keyword>
<sequence>VRDYRDALRDYMRVSNFHDSFSRAITGDAFAEARREVSSAGLWSMVRQSKLLRTHGRID</sequence>
<dbReference type="AlphaFoldDB" id="A0A453RF69"/>
<reference evidence="1" key="3">
    <citation type="journal article" date="2017" name="Nature">
        <title>Genome sequence of the progenitor of the wheat D genome Aegilops tauschii.</title>
        <authorList>
            <person name="Luo M.C."/>
            <person name="Gu Y.Q."/>
            <person name="Puiu D."/>
            <person name="Wang H."/>
            <person name="Twardziok S.O."/>
            <person name="Deal K.R."/>
            <person name="Huo N."/>
            <person name="Zhu T."/>
            <person name="Wang L."/>
            <person name="Wang Y."/>
            <person name="McGuire P.E."/>
            <person name="Liu S."/>
            <person name="Long H."/>
            <person name="Ramasamy R.K."/>
            <person name="Rodriguez J.C."/>
            <person name="Van S.L."/>
            <person name="Yuan L."/>
            <person name="Wang Z."/>
            <person name="Xia Z."/>
            <person name="Xiao L."/>
            <person name="Anderson O.D."/>
            <person name="Ouyang S."/>
            <person name="Liang Y."/>
            <person name="Zimin A.V."/>
            <person name="Pertea G."/>
            <person name="Qi P."/>
            <person name="Bennetzen J.L."/>
            <person name="Dai X."/>
            <person name="Dawson M.W."/>
            <person name="Muller H.G."/>
            <person name="Kugler K."/>
            <person name="Rivarola-Duarte L."/>
            <person name="Spannagl M."/>
            <person name="Mayer K.F.X."/>
            <person name="Lu F.H."/>
            <person name="Bevan M.W."/>
            <person name="Leroy P."/>
            <person name="Li P."/>
            <person name="You F.M."/>
            <person name="Sun Q."/>
            <person name="Liu Z."/>
            <person name="Lyons E."/>
            <person name="Wicker T."/>
            <person name="Salzberg S.L."/>
            <person name="Devos K.M."/>
            <person name="Dvorak J."/>
        </authorList>
    </citation>
    <scope>NUCLEOTIDE SEQUENCE [LARGE SCALE GENOMIC DNA]</scope>
    <source>
        <strain evidence="1">cv. AL8/78</strain>
    </source>
</reference>
<reference evidence="2" key="2">
    <citation type="journal article" date="2017" name="Nat. Plants">
        <title>The Aegilops tauschii genome reveals multiple impacts of transposons.</title>
        <authorList>
            <person name="Zhao G."/>
            <person name="Zou C."/>
            <person name="Li K."/>
            <person name="Wang K."/>
            <person name="Li T."/>
            <person name="Gao L."/>
            <person name="Zhang X."/>
            <person name="Wang H."/>
            <person name="Yang Z."/>
            <person name="Liu X."/>
            <person name="Jiang W."/>
            <person name="Mao L."/>
            <person name="Kong X."/>
            <person name="Jiao Y."/>
            <person name="Jia J."/>
        </authorList>
    </citation>
    <scope>NUCLEOTIDE SEQUENCE [LARGE SCALE GENOMIC DNA]</scope>
    <source>
        <strain evidence="2">cv. AL8/78</strain>
    </source>
</reference>
<reference evidence="1" key="5">
    <citation type="journal article" date="2021" name="G3 (Bethesda)">
        <title>Aegilops tauschii genome assembly Aet v5.0 features greater sequence contiguity and improved annotation.</title>
        <authorList>
            <person name="Wang L."/>
            <person name="Zhu T."/>
            <person name="Rodriguez J.C."/>
            <person name="Deal K.R."/>
            <person name="Dubcovsky J."/>
            <person name="McGuire P.E."/>
            <person name="Lux T."/>
            <person name="Spannagl M."/>
            <person name="Mayer K.F.X."/>
            <person name="Baldrich P."/>
            <person name="Meyers B.C."/>
            <person name="Huo N."/>
            <person name="Gu Y.Q."/>
            <person name="Zhou H."/>
            <person name="Devos K.M."/>
            <person name="Bennetzen J.L."/>
            <person name="Unver T."/>
            <person name="Budak H."/>
            <person name="Gulick P.J."/>
            <person name="Galiba G."/>
            <person name="Kalapos B."/>
            <person name="Nelson D.R."/>
            <person name="Li P."/>
            <person name="You F.M."/>
            <person name="Luo M.C."/>
            <person name="Dvorak J."/>
        </authorList>
    </citation>
    <scope>NUCLEOTIDE SEQUENCE [LARGE SCALE GENOMIC DNA]</scope>
    <source>
        <strain evidence="1">cv. AL8/78</strain>
    </source>
</reference>
<dbReference type="Proteomes" id="UP000015105">
    <property type="component" value="Chromosome 7D"/>
</dbReference>
<accession>A0A453RF69</accession>
<protein>
    <submittedName>
        <fullName evidence="1">Uncharacterized protein</fullName>
    </submittedName>
</protein>